<reference evidence="4" key="2">
    <citation type="submission" date="2013-07" db="EMBL/GenBank/DDBJ databases">
        <authorList>
            <consortium name="The Broad Institute Genome Sequencing Platform"/>
            <person name="Cuomo C."/>
            <person name="Litvintseva A."/>
            <person name="Chen Y."/>
            <person name="Heitman J."/>
            <person name="Sun S."/>
            <person name="Springer D."/>
            <person name="Dromer F."/>
            <person name="Young S.K."/>
            <person name="Zeng Q."/>
            <person name="Gargeya S."/>
            <person name="Fitzgerald M."/>
            <person name="Abouelleil A."/>
            <person name="Alvarado L."/>
            <person name="Berlin A.M."/>
            <person name="Chapman S.B."/>
            <person name="Dewar J."/>
            <person name="Goldberg J."/>
            <person name="Griggs A."/>
            <person name="Gujja S."/>
            <person name="Hansen M."/>
            <person name="Howarth C."/>
            <person name="Imamovic A."/>
            <person name="Larimer J."/>
            <person name="McCowan C."/>
            <person name="Murphy C."/>
            <person name="Pearson M."/>
            <person name="Priest M."/>
            <person name="Roberts A."/>
            <person name="Saif S."/>
            <person name="Shea T."/>
            <person name="Sykes S."/>
            <person name="Wortman J."/>
            <person name="Nusbaum C."/>
            <person name="Birren B."/>
        </authorList>
    </citation>
    <scope>NUCLEOTIDE SEQUENCE</scope>
    <source>
        <strain evidence="4">CBS 10117</strain>
    </source>
</reference>
<feature type="compositionally biased region" description="Basic residues" evidence="1">
    <location>
        <begin position="412"/>
        <end position="422"/>
    </location>
</feature>
<evidence type="ECO:0000256" key="1">
    <source>
        <dbReference type="SAM" id="MobiDB-lite"/>
    </source>
</evidence>
<dbReference type="Proteomes" id="UP000078595">
    <property type="component" value="Chromosome 8"/>
</dbReference>
<dbReference type="RefSeq" id="XP_018259336.1">
    <property type="nucleotide sequence ID" value="XM_018411524.1"/>
</dbReference>
<dbReference type="VEuPathDB" id="FungiDB:I303_08264"/>
<dbReference type="OrthoDB" id="2556847at2759"/>
<feature type="compositionally biased region" description="Low complexity" evidence="1">
    <location>
        <begin position="386"/>
        <end position="403"/>
    </location>
</feature>
<feature type="region of interest" description="Disordered" evidence="1">
    <location>
        <begin position="564"/>
        <end position="624"/>
    </location>
</feature>
<feature type="compositionally biased region" description="Low complexity" evidence="1">
    <location>
        <begin position="55"/>
        <end position="64"/>
    </location>
</feature>
<accession>A0A1A5ZUL1</accession>
<feature type="region of interest" description="Disordered" evidence="1">
    <location>
        <begin position="1"/>
        <end position="117"/>
    </location>
</feature>
<dbReference type="KEGG" id="kdj:28971963"/>
<protein>
    <recommendedName>
        <fullName evidence="2">GLTSCR protein conserved domain-containing protein</fullName>
    </recommendedName>
</protein>
<dbReference type="GeneID" id="28971963"/>
<reference evidence="3" key="1">
    <citation type="submission" date="2013-07" db="EMBL/GenBank/DDBJ databases">
        <title>The Genome Sequence of Cryptococcus dejecticola CBS10117.</title>
        <authorList>
            <consortium name="The Broad Institute Genome Sequencing Platform"/>
            <person name="Cuomo C."/>
            <person name="Litvintseva A."/>
            <person name="Chen Y."/>
            <person name="Heitman J."/>
            <person name="Sun S."/>
            <person name="Springer D."/>
            <person name="Dromer F."/>
            <person name="Young S.K."/>
            <person name="Zeng Q."/>
            <person name="Gargeya S."/>
            <person name="Fitzgerald M."/>
            <person name="Abouelleil A."/>
            <person name="Alvarado L."/>
            <person name="Berlin A.M."/>
            <person name="Chapman S.B."/>
            <person name="Dewar J."/>
            <person name="Goldberg J."/>
            <person name="Griggs A."/>
            <person name="Gujja S."/>
            <person name="Hansen M."/>
            <person name="Howarth C."/>
            <person name="Imamovic A."/>
            <person name="Larimer J."/>
            <person name="McCowan C."/>
            <person name="Murphy C."/>
            <person name="Pearson M."/>
            <person name="Priest M."/>
            <person name="Roberts A."/>
            <person name="Saif S."/>
            <person name="Shea T."/>
            <person name="Sykes S."/>
            <person name="Wortman J."/>
            <person name="Nusbaum C."/>
            <person name="Birren B."/>
        </authorList>
    </citation>
    <scope>NUCLEOTIDE SEQUENCE [LARGE SCALE GENOMIC DNA]</scope>
    <source>
        <strain evidence="3">CBS 10117</strain>
    </source>
</reference>
<evidence type="ECO:0000313" key="4">
    <source>
        <dbReference type="EMBL" id="WWC63873.1"/>
    </source>
</evidence>
<feature type="compositionally biased region" description="Low complexity" evidence="1">
    <location>
        <begin position="456"/>
        <end position="485"/>
    </location>
</feature>
<dbReference type="STRING" id="1296121.A0A1A5ZUL1"/>
<dbReference type="Pfam" id="PF15249">
    <property type="entry name" value="GLTSCR1"/>
    <property type="match status" value="1"/>
</dbReference>
<dbReference type="EMBL" id="KI894037">
    <property type="protein sequence ID" value="OBR81494.1"/>
    <property type="molecule type" value="Genomic_DNA"/>
</dbReference>
<organism evidence="3">
    <name type="scientific">Kwoniella dejecticola CBS 10117</name>
    <dbReference type="NCBI Taxonomy" id="1296121"/>
    <lineage>
        <taxon>Eukaryota</taxon>
        <taxon>Fungi</taxon>
        <taxon>Dikarya</taxon>
        <taxon>Basidiomycota</taxon>
        <taxon>Agaricomycotina</taxon>
        <taxon>Tremellomycetes</taxon>
        <taxon>Tremellales</taxon>
        <taxon>Cryptococcaceae</taxon>
        <taxon>Kwoniella</taxon>
    </lineage>
</organism>
<evidence type="ECO:0000259" key="2">
    <source>
        <dbReference type="Pfam" id="PF15249"/>
    </source>
</evidence>
<gene>
    <name evidence="3" type="ORF">I303_08264</name>
    <name evidence="4" type="ORF">I303_106478</name>
</gene>
<feature type="region of interest" description="Disordered" evidence="1">
    <location>
        <begin position="315"/>
        <end position="485"/>
    </location>
</feature>
<feature type="compositionally biased region" description="Polar residues" evidence="1">
    <location>
        <begin position="85"/>
        <end position="95"/>
    </location>
</feature>
<feature type="compositionally biased region" description="Low complexity" evidence="1">
    <location>
        <begin position="564"/>
        <end position="610"/>
    </location>
</feature>
<dbReference type="EMBL" id="CP144537">
    <property type="protein sequence ID" value="WWC63873.1"/>
    <property type="molecule type" value="Genomic_DNA"/>
</dbReference>
<evidence type="ECO:0000313" key="5">
    <source>
        <dbReference type="Proteomes" id="UP000078595"/>
    </source>
</evidence>
<dbReference type="InterPro" id="IPR015671">
    <property type="entry name" value="GSCR1_dom"/>
</dbReference>
<sequence>MSSSNGISHTNNQDVARTITPSIKVERNDDITVDVKKESSLPPQAQAHFKQGVHTSTSTSTSTSGSASIVQGKAKANANEDADTTLKSESQSHPNVQPFPGQVNAEAGPSSPPPWEKELMSKKRKWALMGYEEDERDLLEDGYMNLNLALLMDQTSTLYPSPPTKFTSYGDVVDRLLPYHVWQVHDEDLDGSRRSKAQEQLESREAENLLKRVLSVKDRFGKIRRREADWPSNLLSLISIYQQSNQDTKEEVSSLQGVLRPLNAEYAAIENELKRIQDEKDRIANEKRRAEQARIKAIEDEKRRVEDEKRRIAEAQRRKQEQLEQEEERKRMDTERRKKEDEQRRTAMQTQGQQNQNQKQHQSQNTPQSASTVTQHFTTAASPLIPNASSTPSSASASLPTTSRANSDRGKPRGRPRGRGRGGTRESAQSHMSTSASTAASASTSAPNGFGNINNTPSPASLPPISLGPGSPAASATSTTGGLSTQNPVSITVSISILPQLVALGLLVIPPIPPDTPKTPATILRNSEDRKSVVLSIHLGQCTKAQLLALARVLNVSSKVGLSGAATSTGTGPGTGVSPAPVTPSASTSTSAPAPAGQTSTPQPPSSSVSDKTAVELVKTSDTT</sequence>
<feature type="compositionally biased region" description="Low complexity" evidence="1">
    <location>
        <begin position="427"/>
        <end position="446"/>
    </location>
</feature>
<reference evidence="4" key="3">
    <citation type="submission" date="2024-02" db="EMBL/GenBank/DDBJ databases">
        <title>Comparative genomics of Cryptococcus and Kwoniella reveals pathogenesis evolution and contrasting modes of karyotype evolution via chromosome fusion or intercentromeric recombination.</title>
        <authorList>
            <person name="Coelho M.A."/>
            <person name="David-Palma M."/>
            <person name="Shea T."/>
            <person name="Bowers K."/>
            <person name="McGinley-Smith S."/>
            <person name="Mohammad A.W."/>
            <person name="Gnirke A."/>
            <person name="Yurkov A.M."/>
            <person name="Nowrousian M."/>
            <person name="Sun S."/>
            <person name="Cuomo C.A."/>
            <person name="Heitman J."/>
        </authorList>
    </citation>
    <scope>NUCLEOTIDE SEQUENCE</scope>
    <source>
        <strain evidence="4">CBS 10117</strain>
    </source>
</reference>
<proteinExistence type="predicted"/>
<feature type="compositionally biased region" description="Basic and acidic residues" evidence="1">
    <location>
        <begin position="24"/>
        <end position="39"/>
    </location>
</feature>
<evidence type="ECO:0000313" key="3">
    <source>
        <dbReference type="EMBL" id="OBR81494.1"/>
    </source>
</evidence>
<name>A0A1A5ZUL1_9TREE</name>
<dbReference type="AlphaFoldDB" id="A0A1A5ZUL1"/>
<feature type="compositionally biased region" description="Low complexity" evidence="1">
    <location>
        <begin position="346"/>
        <end position="368"/>
    </location>
</feature>
<feature type="compositionally biased region" description="Polar residues" evidence="1">
    <location>
        <begin position="1"/>
        <end position="21"/>
    </location>
</feature>
<feature type="compositionally biased region" description="Basic and acidic residues" evidence="1">
    <location>
        <begin position="315"/>
        <end position="345"/>
    </location>
</feature>
<feature type="compositionally biased region" description="Polar residues" evidence="1">
    <location>
        <begin position="369"/>
        <end position="381"/>
    </location>
</feature>
<feature type="domain" description="GLTSCR protein conserved" evidence="2">
    <location>
        <begin position="153"/>
        <end position="256"/>
    </location>
</feature>
<keyword evidence="5" id="KW-1185">Reference proteome</keyword>